<dbReference type="OrthoDB" id="10317044at2759"/>
<dbReference type="EMBL" id="KI963942">
    <property type="protein sequence ID" value="EUC48307.1"/>
    <property type="molecule type" value="Genomic_DNA"/>
</dbReference>
<name>W6Z9B8_COCMI</name>
<gene>
    <name evidence="1" type="ORF">COCMIDRAFT_34183</name>
</gene>
<keyword evidence="2" id="KW-1185">Reference proteome</keyword>
<dbReference type="GeneID" id="19122502"/>
<organism evidence="1 2">
    <name type="scientific">Bipolaris oryzae ATCC 44560</name>
    <dbReference type="NCBI Taxonomy" id="930090"/>
    <lineage>
        <taxon>Eukaryota</taxon>
        <taxon>Fungi</taxon>
        <taxon>Dikarya</taxon>
        <taxon>Ascomycota</taxon>
        <taxon>Pezizomycotina</taxon>
        <taxon>Dothideomycetes</taxon>
        <taxon>Pleosporomycetidae</taxon>
        <taxon>Pleosporales</taxon>
        <taxon>Pleosporineae</taxon>
        <taxon>Pleosporaceae</taxon>
        <taxon>Bipolaris</taxon>
    </lineage>
</organism>
<dbReference type="Proteomes" id="UP000054032">
    <property type="component" value="Unassembled WGS sequence"/>
</dbReference>
<reference evidence="1 2" key="1">
    <citation type="journal article" date="2013" name="PLoS Genet.">
        <title>Comparative genome structure, secondary metabolite, and effector coding capacity across Cochliobolus pathogens.</title>
        <authorList>
            <person name="Condon B.J."/>
            <person name="Leng Y."/>
            <person name="Wu D."/>
            <person name="Bushley K.E."/>
            <person name="Ohm R.A."/>
            <person name="Otillar R."/>
            <person name="Martin J."/>
            <person name="Schackwitz W."/>
            <person name="Grimwood J."/>
            <person name="MohdZainudin N."/>
            <person name="Xue C."/>
            <person name="Wang R."/>
            <person name="Manning V.A."/>
            <person name="Dhillon B."/>
            <person name="Tu Z.J."/>
            <person name="Steffenson B.J."/>
            <person name="Salamov A."/>
            <person name="Sun H."/>
            <person name="Lowry S."/>
            <person name="LaButti K."/>
            <person name="Han J."/>
            <person name="Copeland A."/>
            <person name="Lindquist E."/>
            <person name="Barry K."/>
            <person name="Schmutz J."/>
            <person name="Baker S.E."/>
            <person name="Ciuffetti L.M."/>
            <person name="Grigoriev I.V."/>
            <person name="Zhong S."/>
            <person name="Turgeon B.G."/>
        </authorList>
    </citation>
    <scope>NUCLEOTIDE SEQUENCE [LARGE SCALE GENOMIC DNA]</scope>
    <source>
        <strain evidence="1 2">ATCC 44560</strain>
    </source>
</reference>
<dbReference type="HOGENOM" id="CLU_1740178_0_0_1"/>
<sequence>MPSCGLIGPCRLHGTRKAGGKPGAWRLEYAVEKWHGRGYWLGQSCSSVTYASLSDDNEYILNKGVPSQRVSLWCRFGRLTWHLTRPQAAAPLVHRLIRPRPSKSWRVLADSVQPVKHTGFLGCVSFRRAELTSNGAFAICIDTRLVGRQD</sequence>
<proteinExistence type="predicted"/>
<accession>W6Z9B8</accession>
<dbReference type="RefSeq" id="XP_007685139.1">
    <property type="nucleotide sequence ID" value="XM_007686949.1"/>
</dbReference>
<dbReference type="AlphaFoldDB" id="W6Z9B8"/>
<dbReference type="KEGG" id="bor:COCMIDRAFT_34183"/>
<evidence type="ECO:0000313" key="1">
    <source>
        <dbReference type="EMBL" id="EUC48307.1"/>
    </source>
</evidence>
<protein>
    <submittedName>
        <fullName evidence="1">Uncharacterized protein</fullName>
    </submittedName>
</protein>
<evidence type="ECO:0000313" key="2">
    <source>
        <dbReference type="Proteomes" id="UP000054032"/>
    </source>
</evidence>